<reference evidence="11" key="1">
    <citation type="submission" date="2015-02" db="EMBL/GenBank/DDBJ databases">
        <title>Genome sequencing for Strongylocentrotus purpuratus.</title>
        <authorList>
            <person name="Murali S."/>
            <person name="Liu Y."/>
            <person name="Vee V."/>
            <person name="English A."/>
            <person name="Wang M."/>
            <person name="Skinner E."/>
            <person name="Han Y."/>
            <person name="Muzny D.M."/>
            <person name="Worley K.C."/>
            <person name="Gibbs R.A."/>
        </authorList>
    </citation>
    <scope>NUCLEOTIDE SEQUENCE</scope>
</reference>
<dbReference type="OMA" id="CETQPEY"/>
<keyword evidence="6" id="KW-0539">Nucleus</keyword>
<dbReference type="SUPFAM" id="SSF57667">
    <property type="entry name" value="beta-beta-alpha zinc fingers"/>
    <property type="match status" value="2"/>
</dbReference>
<feature type="compositionally biased region" description="Low complexity" evidence="8">
    <location>
        <begin position="295"/>
        <end position="306"/>
    </location>
</feature>
<name>A0A7M7NGE8_STRPU</name>
<keyword evidence="3" id="KW-0677">Repeat</keyword>
<keyword evidence="11" id="KW-1185">Reference proteome</keyword>
<feature type="compositionally biased region" description="Polar residues" evidence="8">
    <location>
        <begin position="503"/>
        <end position="513"/>
    </location>
</feature>
<accession>A0A7M7NGE8</accession>
<feature type="compositionally biased region" description="Basic residues" evidence="8">
    <location>
        <begin position="307"/>
        <end position="321"/>
    </location>
</feature>
<organism evidence="10 11">
    <name type="scientific">Strongylocentrotus purpuratus</name>
    <name type="common">Purple sea urchin</name>
    <dbReference type="NCBI Taxonomy" id="7668"/>
    <lineage>
        <taxon>Eukaryota</taxon>
        <taxon>Metazoa</taxon>
        <taxon>Echinodermata</taxon>
        <taxon>Eleutherozoa</taxon>
        <taxon>Echinozoa</taxon>
        <taxon>Echinoidea</taxon>
        <taxon>Euechinoidea</taxon>
        <taxon>Echinacea</taxon>
        <taxon>Camarodonta</taxon>
        <taxon>Echinidea</taxon>
        <taxon>Strongylocentrotidae</taxon>
        <taxon>Strongylocentrotus</taxon>
    </lineage>
</organism>
<dbReference type="Proteomes" id="UP000007110">
    <property type="component" value="Unassembled WGS sequence"/>
</dbReference>
<dbReference type="PANTHER" id="PTHR23235:SF156">
    <property type="entry name" value="KRUPPEL-LIKE FACTOR 18"/>
    <property type="match status" value="1"/>
</dbReference>
<evidence type="ECO:0000256" key="2">
    <source>
        <dbReference type="ARBA" id="ARBA00022723"/>
    </source>
</evidence>
<dbReference type="PANTHER" id="PTHR23235">
    <property type="entry name" value="KRUEPPEL-LIKE TRANSCRIPTION FACTOR"/>
    <property type="match status" value="1"/>
</dbReference>
<dbReference type="GO" id="GO:0000981">
    <property type="term" value="F:DNA-binding transcription factor activity, RNA polymerase II-specific"/>
    <property type="evidence" value="ECO:0000318"/>
    <property type="project" value="GO_Central"/>
</dbReference>
<evidence type="ECO:0000256" key="1">
    <source>
        <dbReference type="ARBA" id="ARBA00004123"/>
    </source>
</evidence>
<dbReference type="OrthoDB" id="4748970at2759"/>
<evidence type="ECO:0000313" key="10">
    <source>
        <dbReference type="EnsemblMetazoa" id="XP_030836053"/>
    </source>
</evidence>
<keyword evidence="2" id="KW-0479">Metal-binding</keyword>
<evidence type="ECO:0000313" key="11">
    <source>
        <dbReference type="Proteomes" id="UP000007110"/>
    </source>
</evidence>
<dbReference type="KEGG" id="spu:115922113"/>
<evidence type="ECO:0000259" key="9">
    <source>
        <dbReference type="PROSITE" id="PS50157"/>
    </source>
</evidence>
<proteinExistence type="predicted"/>
<keyword evidence="4 7" id="KW-0863">Zinc-finger</keyword>
<dbReference type="InterPro" id="IPR036236">
    <property type="entry name" value="Znf_C2H2_sf"/>
</dbReference>
<reference evidence="10" key="2">
    <citation type="submission" date="2021-01" db="UniProtKB">
        <authorList>
            <consortium name="EnsemblMetazoa"/>
        </authorList>
    </citation>
    <scope>IDENTIFICATION</scope>
</reference>
<keyword evidence="5" id="KW-0862">Zinc</keyword>
<evidence type="ECO:0000256" key="6">
    <source>
        <dbReference type="ARBA" id="ARBA00023242"/>
    </source>
</evidence>
<evidence type="ECO:0000256" key="5">
    <source>
        <dbReference type="ARBA" id="ARBA00022833"/>
    </source>
</evidence>
<feature type="domain" description="C2H2-type" evidence="9">
    <location>
        <begin position="471"/>
        <end position="498"/>
    </location>
</feature>
<dbReference type="SMART" id="SM00355">
    <property type="entry name" value="ZnF_C2H2"/>
    <property type="match status" value="3"/>
</dbReference>
<dbReference type="GO" id="GO:0005634">
    <property type="term" value="C:nucleus"/>
    <property type="evidence" value="ECO:0007669"/>
    <property type="project" value="UniProtKB-SubCell"/>
</dbReference>
<evidence type="ECO:0000256" key="7">
    <source>
        <dbReference type="PROSITE-ProRule" id="PRU00042"/>
    </source>
</evidence>
<feature type="region of interest" description="Disordered" evidence="8">
    <location>
        <begin position="260"/>
        <end position="400"/>
    </location>
</feature>
<dbReference type="EnsemblMetazoa" id="XM_030980193">
    <property type="protein sequence ID" value="XP_030836053"/>
    <property type="gene ID" value="LOC115922113"/>
</dbReference>
<dbReference type="FunFam" id="3.30.160.60:FF:000018">
    <property type="entry name" value="Krueppel-like factor 15"/>
    <property type="match status" value="1"/>
</dbReference>
<dbReference type="RefSeq" id="XP_030836053.1">
    <property type="nucleotide sequence ID" value="XM_030980193.1"/>
</dbReference>
<evidence type="ECO:0000256" key="8">
    <source>
        <dbReference type="SAM" id="MobiDB-lite"/>
    </source>
</evidence>
<feature type="region of interest" description="Disordered" evidence="8">
    <location>
        <begin position="492"/>
        <end position="513"/>
    </location>
</feature>
<feature type="domain" description="C2H2-type" evidence="9">
    <location>
        <begin position="441"/>
        <end position="470"/>
    </location>
</feature>
<dbReference type="InParanoid" id="A0A7M7NGE8"/>
<dbReference type="GO" id="GO:0008270">
    <property type="term" value="F:zinc ion binding"/>
    <property type="evidence" value="ECO:0007669"/>
    <property type="project" value="UniProtKB-KW"/>
</dbReference>
<dbReference type="FunFam" id="3.30.160.60:FF:000624">
    <property type="entry name" value="zinc finger protein 697"/>
    <property type="match status" value="1"/>
</dbReference>
<feature type="domain" description="C2H2-type" evidence="9">
    <location>
        <begin position="411"/>
        <end position="440"/>
    </location>
</feature>
<comment type="subcellular location">
    <subcellularLocation>
        <location evidence="1">Nucleus</location>
    </subcellularLocation>
</comment>
<dbReference type="PROSITE" id="PS50157">
    <property type="entry name" value="ZINC_FINGER_C2H2_2"/>
    <property type="match status" value="3"/>
</dbReference>
<dbReference type="GO" id="GO:0006357">
    <property type="term" value="P:regulation of transcription by RNA polymerase II"/>
    <property type="evidence" value="ECO:0000318"/>
    <property type="project" value="GO_Central"/>
</dbReference>
<dbReference type="InterPro" id="IPR013087">
    <property type="entry name" value="Znf_C2H2_type"/>
</dbReference>
<dbReference type="AlphaFoldDB" id="A0A7M7NGE8"/>
<feature type="compositionally biased region" description="Polar residues" evidence="8">
    <location>
        <begin position="269"/>
        <end position="282"/>
    </location>
</feature>
<feature type="region of interest" description="Disordered" evidence="8">
    <location>
        <begin position="50"/>
        <end position="90"/>
    </location>
</feature>
<sequence length="513" mass="57439">MHPQQSSSSSMAETGGILPDLSLFGNDGLLNELEKSSTCSDSDFVLPASPFLENGWQDQEDQTGPDPLSEIFFKKEPSSPSSTSSDSKSRRVSASMMEDFFFDPKSSTFGDIDNGHGLVGNVLMNPGVHQFPHIKEEMDCDYQGSVPCVQSECGPMRVPSTPIPCSNGANANATRLSMNFQHSMDIVNNNNQCGMRRMSVCSPDSLTLGGVMIKQEPLDNLPSPCNMQCNPTPTNMPMGVPPTPPDMCALAMETKPMMQHSPTFHHHQQNQGPVSNSFTFNINLPPMDHHHHHQQNNQHHQNNQHLPPHHHHHHHHHHQQQPHHQSYSGFPPTPPNSHPGSPADIPLGLEGSALCLRPPPPPYPVAVAKGGQVSPMTSSTSHTHNHAHNHTGQSLKYNRKNNPDLERRRIHHCNYPGCTKVYTKSSHLKAHQRIHTGEKPYRCTWNSCQWRFARSDELTRHFRKHTGAKPFKCKVCERCFSRSDHLSLHMKRHQDKMNHQRNDASQTAATQHL</sequence>
<protein>
    <recommendedName>
        <fullName evidence="9">C2H2-type domain-containing protein</fullName>
    </recommendedName>
</protein>
<dbReference type="GeneID" id="115922113"/>
<dbReference type="PROSITE" id="PS00028">
    <property type="entry name" value="ZINC_FINGER_C2H2_1"/>
    <property type="match status" value="3"/>
</dbReference>
<dbReference type="GO" id="GO:0000978">
    <property type="term" value="F:RNA polymerase II cis-regulatory region sequence-specific DNA binding"/>
    <property type="evidence" value="ECO:0000318"/>
    <property type="project" value="GO_Central"/>
</dbReference>
<evidence type="ECO:0000256" key="3">
    <source>
        <dbReference type="ARBA" id="ARBA00022737"/>
    </source>
</evidence>
<dbReference type="Pfam" id="PF00096">
    <property type="entry name" value="zf-C2H2"/>
    <property type="match status" value="3"/>
</dbReference>
<dbReference type="FunFam" id="3.30.160.60:FF:000021">
    <property type="entry name" value="Basic krueppel-like factor 3"/>
    <property type="match status" value="1"/>
</dbReference>
<dbReference type="Gene3D" id="3.30.160.60">
    <property type="entry name" value="Classic Zinc Finger"/>
    <property type="match status" value="3"/>
</dbReference>
<evidence type="ECO:0000256" key="4">
    <source>
        <dbReference type="ARBA" id="ARBA00022771"/>
    </source>
</evidence>